<evidence type="ECO:0000256" key="1">
    <source>
        <dbReference type="ARBA" id="ARBA00010371"/>
    </source>
</evidence>
<keyword evidence="13" id="KW-1185">Reference proteome</keyword>
<keyword evidence="6" id="KW-0560">Oxidoreductase</keyword>
<dbReference type="InterPro" id="IPR013149">
    <property type="entry name" value="ADH-like_C"/>
</dbReference>
<dbReference type="KEGG" id="sma:SAVERM_708"/>
<evidence type="ECO:0000256" key="2">
    <source>
        <dbReference type="ARBA" id="ARBA00022516"/>
    </source>
</evidence>
<gene>
    <name evidence="12" type="ORF">SAVERM_708</name>
</gene>
<dbReference type="HOGENOM" id="CLU_026673_3_1_11"/>
<reference evidence="12 13" key="2">
    <citation type="journal article" date="2003" name="Nat. Biotechnol.">
        <title>Complete genome sequence and comparative analysis of the industrial microorganism Streptomyces avermitilis.</title>
        <authorList>
            <person name="Ikeda H."/>
            <person name="Ishikawa J."/>
            <person name="Hanamoto A."/>
            <person name="Shinose M."/>
            <person name="Kikuchi H."/>
            <person name="Shiba T."/>
            <person name="Sakaki Y."/>
            <person name="Hattori M."/>
            <person name="Omura S."/>
        </authorList>
    </citation>
    <scope>NUCLEOTIDE SEQUENCE [LARGE SCALE GENOMIC DNA]</scope>
    <source>
        <strain evidence="13">ATCC 31267 / DSM 46492 / JCM 5070 / NBRC 14893 / NCIMB 12804 / NRRL 8165 / MA-4680</strain>
    </source>
</reference>
<dbReference type="CDD" id="cd05282">
    <property type="entry name" value="ETR_like"/>
    <property type="match status" value="1"/>
</dbReference>
<evidence type="ECO:0000256" key="3">
    <source>
        <dbReference type="ARBA" id="ARBA00022832"/>
    </source>
</evidence>
<evidence type="ECO:0000256" key="10">
    <source>
        <dbReference type="ARBA" id="ARBA00048843"/>
    </source>
</evidence>
<evidence type="ECO:0000313" key="13">
    <source>
        <dbReference type="Proteomes" id="UP000000428"/>
    </source>
</evidence>
<evidence type="ECO:0000256" key="4">
    <source>
        <dbReference type="ARBA" id="ARBA00022857"/>
    </source>
</evidence>
<dbReference type="InterPro" id="IPR020843">
    <property type="entry name" value="ER"/>
</dbReference>
<dbReference type="Pfam" id="PF00107">
    <property type="entry name" value="ADH_zinc_N"/>
    <property type="match status" value="1"/>
</dbReference>
<organism evidence="12 13">
    <name type="scientific">Streptomyces avermitilis (strain ATCC 31267 / DSM 46492 / JCM 5070 / NBRC 14893 / NCIMB 12804 / NRRL 8165 / MA-4680)</name>
    <dbReference type="NCBI Taxonomy" id="227882"/>
    <lineage>
        <taxon>Bacteria</taxon>
        <taxon>Bacillati</taxon>
        <taxon>Actinomycetota</taxon>
        <taxon>Actinomycetes</taxon>
        <taxon>Kitasatosporales</taxon>
        <taxon>Streptomycetaceae</taxon>
        <taxon>Streptomyces</taxon>
    </lineage>
</organism>
<dbReference type="PANTHER" id="PTHR43981">
    <property type="entry name" value="ENOYL-[ACYL-CARRIER-PROTEIN] REDUCTASE, MITOCHONDRIAL"/>
    <property type="match status" value="1"/>
</dbReference>
<evidence type="ECO:0000256" key="7">
    <source>
        <dbReference type="ARBA" id="ARBA00023098"/>
    </source>
</evidence>
<comment type="similarity">
    <text evidence="1">Belongs to the zinc-containing alcohol dehydrogenase family. Quinone oxidoreductase subfamily.</text>
</comment>
<dbReference type="GO" id="GO:0006633">
    <property type="term" value="P:fatty acid biosynthetic process"/>
    <property type="evidence" value="ECO:0007669"/>
    <property type="project" value="UniProtKB-KW"/>
</dbReference>
<dbReference type="eggNOG" id="COG0604">
    <property type="taxonomic scope" value="Bacteria"/>
</dbReference>
<keyword evidence="7" id="KW-0443">Lipid metabolism</keyword>
<proteinExistence type="inferred from homology"/>
<dbReference type="InterPro" id="IPR051034">
    <property type="entry name" value="Mito_Enoyl-ACP_Reductase"/>
</dbReference>
<dbReference type="SUPFAM" id="SSF51735">
    <property type="entry name" value="NAD(P)-binding Rossmann-fold domains"/>
    <property type="match status" value="1"/>
</dbReference>
<reference evidence="12 13" key="3">
    <citation type="journal article" date="2014" name="J. Ind. Microbiol. Biotechnol.">
        <title>Genome mining of the Streptomyces avermitilis genome and development of genome-minimized hosts for heterologous expression of biosynthetic gene clusters.</title>
        <authorList>
            <person name="Ikeda H."/>
            <person name="Shin-ya K."/>
            <person name="Omura S."/>
        </authorList>
    </citation>
    <scope>NUCLEOTIDE SEQUENCE [LARGE SCALE GENOMIC DNA]</scope>
    <source>
        <strain evidence="13">ATCC 31267 / DSM 46492 / JCM 5070 / NBRC 14893 / NCIMB 12804 / NRRL 8165 / MA-4680</strain>
    </source>
</reference>
<keyword evidence="4" id="KW-0521">NADP</keyword>
<dbReference type="AlphaFoldDB" id="Q82Q13"/>
<evidence type="ECO:0000256" key="5">
    <source>
        <dbReference type="ARBA" id="ARBA00022946"/>
    </source>
</evidence>
<dbReference type="PANTHER" id="PTHR43981:SF2">
    <property type="entry name" value="ENOYL-[ACYL-CARRIER-PROTEIN] REDUCTASE, MITOCHONDRIAL"/>
    <property type="match status" value="1"/>
</dbReference>
<name>Q82Q13_STRAW</name>
<keyword evidence="3" id="KW-0276">Fatty acid metabolism</keyword>
<protein>
    <recommendedName>
        <fullName evidence="9">enoyl-[acyl-carrier-protein] reductase</fullName>
        <ecNumber evidence="9">1.3.1.104</ecNumber>
    </recommendedName>
</protein>
<dbReference type="Gene3D" id="3.40.50.720">
    <property type="entry name" value="NAD(P)-binding Rossmann-like Domain"/>
    <property type="match status" value="1"/>
</dbReference>
<evidence type="ECO:0000256" key="6">
    <source>
        <dbReference type="ARBA" id="ARBA00023002"/>
    </source>
</evidence>
<evidence type="ECO:0000256" key="9">
    <source>
        <dbReference type="ARBA" id="ARBA00038963"/>
    </source>
</evidence>
<dbReference type="SMR" id="Q82Q13"/>
<keyword evidence="5" id="KW-0809">Transit peptide</keyword>
<dbReference type="GO" id="GO:0141148">
    <property type="term" value="F:enoyl-[acyl-carrier-protein] reductase (NADPH) activity"/>
    <property type="evidence" value="ECO:0007669"/>
    <property type="project" value="UniProtKB-EC"/>
</dbReference>
<evidence type="ECO:0000256" key="8">
    <source>
        <dbReference type="ARBA" id="ARBA00023160"/>
    </source>
</evidence>
<dbReference type="Gene3D" id="3.90.180.10">
    <property type="entry name" value="Medium-chain alcohol dehydrogenases, catalytic domain"/>
    <property type="match status" value="1"/>
</dbReference>
<keyword evidence="2" id="KW-0444">Lipid biosynthesis</keyword>
<evidence type="ECO:0000313" key="12">
    <source>
        <dbReference type="EMBL" id="BAC68418.1"/>
    </source>
</evidence>
<dbReference type="Pfam" id="PF08240">
    <property type="entry name" value="ADH_N"/>
    <property type="match status" value="1"/>
</dbReference>
<dbReference type="InterPro" id="IPR013154">
    <property type="entry name" value="ADH-like_N"/>
</dbReference>
<dbReference type="EC" id="1.3.1.104" evidence="9"/>
<keyword evidence="8" id="KW-0275">Fatty acid biosynthesis</keyword>
<comment type="catalytic activity">
    <reaction evidence="10">
        <text>a 2,3-saturated acyl-[ACP] + NADP(+) = a (2E)-enoyl-[ACP] + NADPH + H(+)</text>
        <dbReference type="Rhea" id="RHEA:22564"/>
        <dbReference type="Rhea" id="RHEA-COMP:9925"/>
        <dbReference type="Rhea" id="RHEA-COMP:9926"/>
        <dbReference type="ChEBI" id="CHEBI:15378"/>
        <dbReference type="ChEBI" id="CHEBI:57783"/>
        <dbReference type="ChEBI" id="CHEBI:58349"/>
        <dbReference type="ChEBI" id="CHEBI:78784"/>
        <dbReference type="ChEBI" id="CHEBI:78785"/>
        <dbReference type="EC" id="1.3.1.104"/>
    </reaction>
</comment>
<sequence length="327" mass="34955">MSSMLAIHLTQFGEPEQSLKVVDVPEPPAPAAGQALIQVEYAPLDHHDLLLARGVYPVRPELPSVIGNEGAGTVLAVGPGVTRIRPGDTVLLPFGTFAWSEQVLAEAAKLTAVDRAISLEQAAMLTINPTTAGLLVESRDLPAGSWVVQNAANSGVGRSVIAFAKERGLRTINIVRREELVTELEALGADIVLIDSPDVAVRVRAAIGDDPVLLGLDGVSGKATSLLLDVLTDGALLLIYGYMSGEPFTPDRNVLRAKNITTTKFWMYQDEYLPRHPDIGAESARLVAAGKLTLPSAPVHQAKDFAEALAYLQKNGKVLLDFNPHRE</sequence>
<reference evidence="12 13" key="1">
    <citation type="journal article" date="2001" name="Proc. Natl. Acad. Sci. U.S.A.">
        <title>Genome sequence of an industrial microorganism Streptomyces avermitilis: deducing the ability of producing secondary metabolites.</title>
        <authorList>
            <person name="Omura S."/>
            <person name="Ikeda H."/>
            <person name="Ishikawa J."/>
            <person name="Hanamoto A."/>
            <person name="Takahashi C."/>
            <person name="Shinose M."/>
            <person name="Takahashi Y."/>
            <person name="Horikawa H."/>
            <person name="Nakazawa H."/>
            <person name="Osonoe T."/>
            <person name="Kikuchi H."/>
            <person name="Shiba T."/>
            <person name="Sakaki Y."/>
            <person name="Hattori M."/>
        </authorList>
    </citation>
    <scope>NUCLEOTIDE SEQUENCE [LARGE SCALE GENOMIC DNA]</scope>
    <source>
        <strain evidence="13">ATCC 31267 / DSM 46492 / JCM 5070 / NBRC 14893 / NCIMB 12804 / NRRL 8165 / MA-4680</strain>
    </source>
</reference>
<dbReference type="EMBL" id="BA000030">
    <property type="protein sequence ID" value="BAC68418.1"/>
    <property type="molecule type" value="Genomic_DNA"/>
</dbReference>
<accession>Q82Q13</accession>
<dbReference type="SMART" id="SM00829">
    <property type="entry name" value="PKS_ER"/>
    <property type="match status" value="1"/>
</dbReference>
<evidence type="ECO:0000259" key="11">
    <source>
        <dbReference type="SMART" id="SM00829"/>
    </source>
</evidence>
<dbReference type="InterPro" id="IPR011032">
    <property type="entry name" value="GroES-like_sf"/>
</dbReference>
<dbReference type="SUPFAM" id="SSF50129">
    <property type="entry name" value="GroES-like"/>
    <property type="match status" value="1"/>
</dbReference>
<dbReference type="InterPro" id="IPR036291">
    <property type="entry name" value="NAD(P)-bd_dom_sf"/>
</dbReference>
<feature type="domain" description="Enoyl reductase (ER)" evidence="11">
    <location>
        <begin position="16"/>
        <end position="320"/>
    </location>
</feature>
<dbReference type="Proteomes" id="UP000000428">
    <property type="component" value="Chromosome"/>
</dbReference>